<dbReference type="InterPro" id="IPR029045">
    <property type="entry name" value="ClpP/crotonase-like_dom_sf"/>
</dbReference>
<dbReference type="GO" id="GO:0006633">
    <property type="term" value="P:fatty acid biosynthetic process"/>
    <property type="evidence" value="ECO:0007669"/>
    <property type="project" value="UniProtKB-KW"/>
</dbReference>
<dbReference type="GO" id="GO:0005524">
    <property type="term" value="F:ATP binding"/>
    <property type="evidence" value="ECO:0007669"/>
    <property type="project" value="UniProtKB-KW"/>
</dbReference>
<sequence length="77" mass="9381">MAELEFEKPVVELRNKIRELKDYTKNSQMDFSEEIRILEDKLEKLEEDIYGNMKVWDRVQIARHAERPTTLDYIEHL</sequence>
<evidence type="ECO:0000256" key="9">
    <source>
        <dbReference type="ARBA" id="ARBA00023160"/>
    </source>
</evidence>
<evidence type="ECO:0000256" key="10">
    <source>
        <dbReference type="ARBA" id="ARBA00049152"/>
    </source>
</evidence>
<protein>
    <recommendedName>
        <fullName evidence="2">acetyl-CoA carboxytransferase</fullName>
        <ecNumber evidence="2">2.1.3.15</ecNumber>
    </recommendedName>
</protein>
<keyword evidence="8" id="KW-0443">Lipid metabolism</keyword>
<dbReference type="EMBL" id="NCTU01000130">
    <property type="protein sequence ID" value="PUV99701.1"/>
    <property type="molecule type" value="Genomic_DNA"/>
</dbReference>
<keyword evidence="7" id="KW-0067">ATP-binding</keyword>
<accession>A0AA45BY55</accession>
<dbReference type="InterPro" id="IPR011763">
    <property type="entry name" value="COA_CT_C"/>
</dbReference>
<evidence type="ECO:0000313" key="12">
    <source>
        <dbReference type="EMBL" id="PUV99701.1"/>
    </source>
</evidence>
<keyword evidence="4 12" id="KW-0808">Transferase</keyword>
<proteinExistence type="predicted"/>
<comment type="caution">
    <text evidence="12">The sequence shown here is derived from an EMBL/GenBank/DDBJ whole genome shotgun (WGS) entry which is preliminary data.</text>
</comment>
<gene>
    <name evidence="12" type="ORF">B7T07_22895</name>
</gene>
<evidence type="ECO:0000256" key="3">
    <source>
        <dbReference type="ARBA" id="ARBA00022516"/>
    </source>
</evidence>
<organism evidence="12 13">
    <name type="scientific">Cronobacter sakazakii</name>
    <name type="common">Enterobacter sakazakii</name>
    <dbReference type="NCBI Taxonomy" id="28141"/>
    <lineage>
        <taxon>Bacteria</taxon>
        <taxon>Pseudomonadati</taxon>
        <taxon>Pseudomonadota</taxon>
        <taxon>Gammaproteobacteria</taxon>
        <taxon>Enterobacterales</taxon>
        <taxon>Enterobacteriaceae</taxon>
        <taxon>Cronobacter</taxon>
    </lineage>
</organism>
<dbReference type="Gene3D" id="3.90.226.10">
    <property type="entry name" value="2-enoyl-CoA Hydratase, Chain A, domain 1"/>
    <property type="match status" value="1"/>
</dbReference>
<keyword evidence="3" id="KW-0444">Lipid biosynthesis</keyword>
<dbReference type="GO" id="GO:0009317">
    <property type="term" value="C:acetyl-CoA carboxylase complex"/>
    <property type="evidence" value="ECO:0007669"/>
    <property type="project" value="InterPro"/>
</dbReference>
<reference evidence="12 13" key="1">
    <citation type="submission" date="2017-04" db="EMBL/GenBank/DDBJ databases">
        <title>Cronobacter sakazakii, ST83 Lineage Isolates.</title>
        <authorList>
            <person name="Chase H."/>
            <person name="Tall B."/>
            <person name="Gopinath G."/>
            <person name="Lehner A."/>
        </authorList>
    </citation>
    <scope>NUCLEOTIDE SEQUENCE [LARGE SCALE GENOMIC DNA]</scope>
    <source>
        <strain evidence="12 13">MOD1_Comp15</strain>
    </source>
</reference>
<dbReference type="GO" id="GO:0003989">
    <property type="term" value="F:acetyl-CoA carboxylase activity"/>
    <property type="evidence" value="ECO:0007669"/>
    <property type="project" value="InterPro"/>
</dbReference>
<keyword evidence="12" id="KW-0436">Ligase</keyword>
<dbReference type="SUPFAM" id="SSF52096">
    <property type="entry name" value="ClpP/crotonase"/>
    <property type="match status" value="1"/>
</dbReference>
<dbReference type="Pfam" id="PF03255">
    <property type="entry name" value="ACCA"/>
    <property type="match status" value="1"/>
</dbReference>
<dbReference type="PROSITE" id="PS50989">
    <property type="entry name" value="COA_CT_CTER"/>
    <property type="match status" value="1"/>
</dbReference>
<keyword evidence="6" id="KW-0276">Fatty acid metabolism</keyword>
<feature type="domain" description="CoA carboxyltransferase C-terminal" evidence="11">
    <location>
        <begin position="37"/>
        <end position="77"/>
    </location>
</feature>
<dbReference type="GO" id="GO:0016743">
    <property type="term" value="F:carboxyl- or carbamoyltransferase activity"/>
    <property type="evidence" value="ECO:0007669"/>
    <property type="project" value="InterPro"/>
</dbReference>
<name>A0AA45BY55_CROSK</name>
<evidence type="ECO:0000256" key="6">
    <source>
        <dbReference type="ARBA" id="ARBA00022832"/>
    </source>
</evidence>
<dbReference type="AlphaFoldDB" id="A0AA45BY55"/>
<comment type="pathway">
    <text evidence="1">Lipid metabolism; malonyl-CoA biosynthesis; malonyl-CoA from acetyl-CoA: step 1/1.</text>
</comment>
<keyword evidence="9" id="KW-0275">Fatty acid biosynthesis</keyword>
<dbReference type="PANTHER" id="PTHR42853:SF3">
    <property type="entry name" value="ACETYL-COENZYME A CARBOXYLASE CARBOXYL TRANSFERASE SUBUNIT ALPHA, CHLOROPLASTIC"/>
    <property type="match status" value="1"/>
</dbReference>
<keyword evidence="5" id="KW-0547">Nucleotide-binding</keyword>
<evidence type="ECO:0000256" key="1">
    <source>
        <dbReference type="ARBA" id="ARBA00004956"/>
    </source>
</evidence>
<evidence type="ECO:0000256" key="2">
    <source>
        <dbReference type="ARBA" id="ARBA00011883"/>
    </source>
</evidence>
<comment type="catalytic activity">
    <reaction evidence="10">
        <text>N(6)-carboxybiotinyl-L-lysyl-[protein] + acetyl-CoA = N(6)-biotinyl-L-lysyl-[protein] + malonyl-CoA</text>
        <dbReference type="Rhea" id="RHEA:54728"/>
        <dbReference type="Rhea" id="RHEA-COMP:10505"/>
        <dbReference type="Rhea" id="RHEA-COMP:10506"/>
        <dbReference type="ChEBI" id="CHEBI:57288"/>
        <dbReference type="ChEBI" id="CHEBI:57384"/>
        <dbReference type="ChEBI" id="CHEBI:83144"/>
        <dbReference type="ChEBI" id="CHEBI:83145"/>
        <dbReference type="EC" id="2.1.3.15"/>
    </reaction>
</comment>
<evidence type="ECO:0000313" key="13">
    <source>
        <dbReference type="Proteomes" id="UP000244856"/>
    </source>
</evidence>
<dbReference type="InterPro" id="IPR001095">
    <property type="entry name" value="Acetyl_CoA_COase_a_su"/>
</dbReference>
<evidence type="ECO:0000256" key="5">
    <source>
        <dbReference type="ARBA" id="ARBA00022741"/>
    </source>
</evidence>
<dbReference type="PANTHER" id="PTHR42853">
    <property type="entry name" value="ACETYL-COENZYME A CARBOXYLASE CARBOXYL TRANSFERASE SUBUNIT ALPHA"/>
    <property type="match status" value="1"/>
</dbReference>
<dbReference type="Proteomes" id="UP000244856">
    <property type="component" value="Unassembled WGS sequence"/>
</dbReference>
<evidence type="ECO:0000256" key="4">
    <source>
        <dbReference type="ARBA" id="ARBA00022679"/>
    </source>
</evidence>
<evidence type="ECO:0000256" key="8">
    <source>
        <dbReference type="ARBA" id="ARBA00023098"/>
    </source>
</evidence>
<evidence type="ECO:0000256" key="7">
    <source>
        <dbReference type="ARBA" id="ARBA00022840"/>
    </source>
</evidence>
<dbReference type="EC" id="2.1.3.15" evidence="2"/>
<evidence type="ECO:0000259" key="11">
    <source>
        <dbReference type="PROSITE" id="PS50989"/>
    </source>
</evidence>
<feature type="non-terminal residue" evidence="12">
    <location>
        <position position="77"/>
    </location>
</feature>